<proteinExistence type="inferred from homology"/>
<reference evidence="4" key="1">
    <citation type="journal article" date="2020" name="Nat. Commun.">
        <title>Large-scale genome sequencing of mycorrhizal fungi provides insights into the early evolution of symbiotic traits.</title>
        <authorList>
            <person name="Miyauchi S."/>
            <person name="Kiss E."/>
            <person name="Kuo A."/>
            <person name="Drula E."/>
            <person name="Kohler A."/>
            <person name="Sanchez-Garcia M."/>
            <person name="Morin E."/>
            <person name="Andreopoulos B."/>
            <person name="Barry K.W."/>
            <person name="Bonito G."/>
            <person name="Buee M."/>
            <person name="Carver A."/>
            <person name="Chen C."/>
            <person name="Cichocki N."/>
            <person name="Clum A."/>
            <person name="Culley D."/>
            <person name="Crous P.W."/>
            <person name="Fauchery L."/>
            <person name="Girlanda M."/>
            <person name="Hayes R.D."/>
            <person name="Keri Z."/>
            <person name="LaButti K."/>
            <person name="Lipzen A."/>
            <person name="Lombard V."/>
            <person name="Magnuson J."/>
            <person name="Maillard F."/>
            <person name="Murat C."/>
            <person name="Nolan M."/>
            <person name="Ohm R.A."/>
            <person name="Pangilinan J."/>
            <person name="Pereira M.F."/>
            <person name="Perotto S."/>
            <person name="Peter M."/>
            <person name="Pfister S."/>
            <person name="Riley R."/>
            <person name="Sitrit Y."/>
            <person name="Stielow J.B."/>
            <person name="Szollosi G."/>
            <person name="Zifcakova L."/>
            <person name="Stursova M."/>
            <person name="Spatafora J.W."/>
            <person name="Tedersoo L."/>
            <person name="Vaario L.M."/>
            <person name="Yamada A."/>
            <person name="Yan M."/>
            <person name="Wang P."/>
            <person name="Xu J."/>
            <person name="Bruns T."/>
            <person name="Baldrian P."/>
            <person name="Vilgalys R."/>
            <person name="Dunand C."/>
            <person name="Henrissat B."/>
            <person name="Grigoriev I.V."/>
            <person name="Hibbett D."/>
            <person name="Nagy L.G."/>
            <person name="Martin F.M."/>
        </authorList>
    </citation>
    <scope>NUCLEOTIDE SEQUENCE</scope>
    <source>
        <strain evidence="4">UP504</strain>
    </source>
</reference>
<sequence>MVAIRALLASLAVRDSAASVIVHATSPGITYAPANSWSTVNAPGTAGSPQFLLANTNEGVVTFTFLRKIPFPLVTLTFFEFWGYQRSDGGLYSVTIDGGNAEKIDVYNSTSTGNDPPVLLYSASNLSNQPHTVKMTNLLDTRVGRYGQMNVDHFVLALPTVVQPVFPKDSFLAESSLEFSYHAALSLGADAKVNGGSGNTVQVLLDTGATGDWVIWAGCTESVCTTYTNLWPMADGGPANTISMWRVNDTVAFGSVSIPSTPFGAADSLPSSGEALMETSEWREHIVVGFCAVVIPGFIETMYESGIIKAPVLSFYQLAPGDVVPSGVQSSVAIGGVDRNKYIGTMDWFPLTDDSMWIIPDGDPGLLGLPTNDWKTLVSLVGAQGPDSNGNYLFPCDATMTLNFHGTQNRNYTFTLVDPTTAKGKFCSPAANDAGDTTNWIMGAPFFDHYYTVWYFGDRGVHSTIGFGQKNLGASAAKSNPVIGYA</sequence>
<dbReference type="Gene3D" id="2.40.70.10">
    <property type="entry name" value="Acid Proteases"/>
    <property type="match status" value="2"/>
</dbReference>
<dbReference type="Gene3D" id="2.60.120.260">
    <property type="entry name" value="Galactose-binding domain-like"/>
    <property type="match status" value="1"/>
</dbReference>
<dbReference type="InterPro" id="IPR001461">
    <property type="entry name" value="Aspartic_peptidase_A1"/>
</dbReference>
<dbReference type="InterPro" id="IPR034164">
    <property type="entry name" value="Pepsin-like_dom"/>
</dbReference>
<dbReference type="Pfam" id="PF00026">
    <property type="entry name" value="Asp"/>
    <property type="match status" value="2"/>
</dbReference>
<keyword evidence="5" id="KW-1185">Reference proteome</keyword>
<keyword evidence="2" id="KW-0732">Signal</keyword>
<protein>
    <recommendedName>
        <fullName evidence="3">Peptidase A1 domain-containing protein</fullName>
    </recommendedName>
</protein>
<feature type="signal peptide" evidence="2">
    <location>
        <begin position="1"/>
        <end position="18"/>
    </location>
</feature>
<dbReference type="SUPFAM" id="SSF50630">
    <property type="entry name" value="Acid proteases"/>
    <property type="match status" value="1"/>
</dbReference>
<organism evidence="4 5">
    <name type="scientific">Hydnum rufescens UP504</name>
    <dbReference type="NCBI Taxonomy" id="1448309"/>
    <lineage>
        <taxon>Eukaryota</taxon>
        <taxon>Fungi</taxon>
        <taxon>Dikarya</taxon>
        <taxon>Basidiomycota</taxon>
        <taxon>Agaricomycotina</taxon>
        <taxon>Agaricomycetes</taxon>
        <taxon>Cantharellales</taxon>
        <taxon>Hydnaceae</taxon>
        <taxon>Hydnum</taxon>
    </lineage>
</organism>
<dbReference type="GO" id="GO:0006508">
    <property type="term" value="P:proteolysis"/>
    <property type="evidence" value="ECO:0007669"/>
    <property type="project" value="InterPro"/>
</dbReference>
<accession>A0A9P6B284</accession>
<dbReference type="CDD" id="cd05471">
    <property type="entry name" value="pepsin_like"/>
    <property type="match status" value="1"/>
</dbReference>
<dbReference type="PRINTS" id="PR00792">
    <property type="entry name" value="PEPSIN"/>
</dbReference>
<comment type="caution">
    <text evidence="4">The sequence shown here is derived from an EMBL/GenBank/DDBJ whole genome shotgun (WGS) entry which is preliminary data.</text>
</comment>
<name>A0A9P6B284_9AGAM</name>
<evidence type="ECO:0000259" key="3">
    <source>
        <dbReference type="PROSITE" id="PS51767"/>
    </source>
</evidence>
<evidence type="ECO:0000256" key="2">
    <source>
        <dbReference type="SAM" id="SignalP"/>
    </source>
</evidence>
<dbReference type="GO" id="GO:0004190">
    <property type="term" value="F:aspartic-type endopeptidase activity"/>
    <property type="evidence" value="ECO:0007669"/>
    <property type="project" value="InterPro"/>
</dbReference>
<dbReference type="AlphaFoldDB" id="A0A9P6B284"/>
<comment type="similarity">
    <text evidence="1">Belongs to the peptidase A1 family.</text>
</comment>
<dbReference type="OrthoDB" id="3197764at2759"/>
<evidence type="ECO:0000313" key="4">
    <source>
        <dbReference type="EMBL" id="KAF9514996.1"/>
    </source>
</evidence>
<dbReference type="PROSITE" id="PS51767">
    <property type="entry name" value="PEPTIDASE_A1"/>
    <property type="match status" value="1"/>
</dbReference>
<evidence type="ECO:0000256" key="1">
    <source>
        <dbReference type="ARBA" id="ARBA00007447"/>
    </source>
</evidence>
<dbReference type="Proteomes" id="UP000886523">
    <property type="component" value="Unassembled WGS sequence"/>
</dbReference>
<dbReference type="InterPro" id="IPR021109">
    <property type="entry name" value="Peptidase_aspartic_dom_sf"/>
</dbReference>
<dbReference type="PANTHER" id="PTHR47966">
    <property type="entry name" value="BETA-SITE APP-CLEAVING ENZYME, ISOFORM A-RELATED"/>
    <property type="match status" value="1"/>
</dbReference>
<feature type="chain" id="PRO_5040243278" description="Peptidase A1 domain-containing protein" evidence="2">
    <location>
        <begin position="19"/>
        <end position="486"/>
    </location>
</feature>
<dbReference type="EMBL" id="MU128954">
    <property type="protein sequence ID" value="KAF9514996.1"/>
    <property type="molecule type" value="Genomic_DNA"/>
</dbReference>
<evidence type="ECO:0000313" key="5">
    <source>
        <dbReference type="Proteomes" id="UP000886523"/>
    </source>
</evidence>
<dbReference type="PANTHER" id="PTHR47966:SF51">
    <property type="entry name" value="BETA-SITE APP-CLEAVING ENZYME, ISOFORM A-RELATED"/>
    <property type="match status" value="1"/>
</dbReference>
<dbReference type="InterPro" id="IPR033121">
    <property type="entry name" value="PEPTIDASE_A1"/>
</dbReference>
<gene>
    <name evidence="4" type="ORF">BS47DRAFT_1342385</name>
</gene>
<feature type="domain" description="Peptidase A1" evidence="3">
    <location>
        <begin position="181"/>
        <end position="486"/>
    </location>
</feature>